<accession>A0A0G1UGW3</accession>
<evidence type="ECO:0000313" key="3">
    <source>
        <dbReference type="Proteomes" id="UP000034307"/>
    </source>
</evidence>
<dbReference type="PANTHER" id="PTHR42966:SF1">
    <property type="entry name" value="SIALIC ACID SYNTHASE"/>
    <property type="match status" value="1"/>
</dbReference>
<dbReference type="Gene3D" id="3.20.20.70">
    <property type="entry name" value="Aldolase class I"/>
    <property type="match status" value="1"/>
</dbReference>
<organism evidence="2 3">
    <name type="scientific">Candidatus Amesbacteria bacterium GW2011_GWA2_47_11b</name>
    <dbReference type="NCBI Taxonomy" id="1618358"/>
    <lineage>
        <taxon>Bacteria</taxon>
        <taxon>Candidatus Amesiibacteriota</taxon>
    </lineage>
</organism>
<feature type="domain" description="PseI/NeuA/B-like" evidence="1">
    <location>
        <begin position="37"/>
        <end position="118"/>
    </location>
</feature>
<dbReference type="STRING" id="1618358.UX80_C0030G0010"/>
<dbReference type="InterPro" id="IPR013132">
    <property type="entry name" value="PseI/NeuA/B-like_N"/>
</dbReference>
<gene>
    <name evidence="2" type="ORF">UX80_C0030G0010</name>
</gene>
<sequence>MIKNFSIGSHRLGVDSCYIIAEIGSNHDRDKSRAFEMIRLAAKAGANGVKFQFFKADRIAAKIDLPETRLNDQFSKFGSIVYDLYKNMELEPSWLKELKSCCDENRIDFLATPFDENSDFAIRLERADKKV</sequence>
<dbReference type="GO" id="GO:0047444">
    <property type="term" value="F:N-acylneuraminate-9-phosphate synthase activity"/>
    <property type="evidence" value="ECO:0007669"/>
    <property type="project" value="TreeGrafter"/>
</dbReference>
<dbReference type="InterPro" id="IPR013785">
    <property type="entry name" value="Aldolase_TIM"/>
</dbReference>
<evidence type="ECO:0000259" key="1">
    <source>
        <dbReference type="Pfam" id="PF03102"/>
    </source>
</evidence>
<dbReference type="Proteomes" id="UP000034307">
    <property type="component" value="Unassembled WGS sequence"/>
</dbReference>
<dbReference type="EMBL" id="LCNO01000030">
    <property type="protein sequence ID" value="KKU56945.1"/>
    <property type="molecule type" value="Genomic_DNA"/>
</dbReference>
<dbReference type="SUPFAM" id="SSF51569">
    <property type="entry name" value="Aldolase"/>
    <property type="match status" value="1"/>
</dbReference>
<dbReference type="InterPro" id="IPR051690">
    <property type="entry name" value="PseI-like"/>
</dbReference>
<reference evidence="2 3" key="1">
    <citation type="journal article" date="2015" name="Nature">
        <title>rRNA introns, odd ribosomes, and small enigmatic genomes across a large radiation of phyla.</title>
        <authorList>
            <person name="Brown C.T."/>
            <person name="Hug L.A."/>
            <person name="Thomas B.C."/>
            <person name="Sharon I."/>
            <person name="Castelle C.J."/>
            <person name="Singh A."/>
            <person name="Wilkins M.J."/>
            <person name="Williams K.H."/>
            <person name="Banfield J.F."/>
        </authorList>
    </citation>
    <scope>NUCLEOTIDE SEQUENCE [LARGE SCALE GENOMIC DNA]</scope>
</reference>
<proteinExistence type="predicted"/>
<protein>
    <submittedName>
        <fullName evidence="2">N-acetylneuraminate synthase</fullName>
    </submittedName>
</protein>
<evidence type="ECO:0000313" key="2">
    <source>
        <dbReference type="EMBL" id="KKU56945.1"/>
    </source>
</evidence>
<name>A0A0G1UGW3_9BACT</name>
<dbReference type="GO" id="GO:0016051">
    <property type="term" value="P:carbohydrate biosynthetic process"/>
    <property type="evidence" value="ECO:0007669"/>
    <property type="project" value="InterPro"/>
</dbReference>
<dbReference type="PANTHER" id="PTHR42966">
    <property type="entry name" value="N-ACETYLNEURAMINATE SYNTHASE"/>
    <property type="match status" value="1"/>
</dbReference>
<dbReference type="AlphaFoldDB" id="A0A0G1UGW3"/>
<comment type="caution">
    <text evidence="2">The sequence shown here is derived from an EMBL/GenBank/DDBJ whole genome shotgun (WGS) entry which is preliminary data.</text>
</comment>
<dbReference type="Pfam" id="PF03102">
    <property type="entry name" value="NeuB"/>
    <property type="match status" value="1"/>
</dbReference>